<accession>A0A084WKV6</accession>
<feature type="region of interest" description="Disordered" evidence="1">
    <location>
        <begin position="36"/>
        <end position="69"/>
    </location>
</feature>
<feature type="compositionally biased region" description="Basic residues" evidence="1">
    <location>
        <begin position="55"/>
        <end position="69"/>
    </location>
</feature>
<organism evidence="2">
    <name type="scientific">Anopheles sinensis</name>
    <name type="common">Mosquito</name>
    <dbReference type="NCBI Taxonomy" id="74873"/>
    <lineage>
        <taxon>Eukaryota</taxon>
        <taxon>Metazoa</taxon>
        <taxon>Ecdysozoa</taxon>
        <taxon>Arthropoda</taxon>
        <taxon>Hexapoda</taxon>
        <taxon>Insecta</taxon>
        <taxon>Pterygota</taxon>
        <taxon>Neoptera</taxon>
        <taxon>Endopterygota</taxon>
        <taxon>Diptera</taxon>
        <taxon>Nematocera</taxon>
        <taxon>Culicoidea</taxon>
        <taxon>Culicidae</taxon>
        <taxon>Anophelinae</taxon>
        <taxon>Anopheles</taxon>
    </lineage>
</organism>
<dbReference type="VEuPathDB" id="VectorBase:ASIC019155"/>
<dbReference type="EnsemblMetazoa" id="ASIC019155-RA">
    <property type="protein sequence ID" value="ASIC019155-PA"/>
    <property type="gene ID" value="ASIC019155"/>
</dbReference>
<name>A0A084WKV6_ANOSI</name>
<proteinExistence type="predicted"/>
<evidence type="ECO:0000313" key="4">
    <source>
        <dbReference type="Proteomes" id="UP000030765"/>
    </source>
</evidence>
<keyword evidence="4" id="KW-1185">Reference proteome</keyword>
<reference evidence="2 4" key="1">
    <citation type="journal article" date="2014" name="BMC Genomics">
        <title>Genome sequence of Anopheles sinensis provides insight into genetics basis of mosquito competence for malaria parasites.</title>
        <authorList>
            <person name="Zhou D."/>
            <person name="Zhang D."/>
            <person name="Ding G."/>
            <person name="Shi L."/>
            <person name="Hou Q."/>
            <person name="Ye Y."/>
            <person name="Xu Y."/>
            <person name="Zhou H."/>
            <person name="Xiong C."/>
            <person name="Li S."/>
            <person name="Yu J."/>
            <person name="Hong S."/>
            <person name="Yu X."/>
            <person name="Zou P."/>
            <person name="Chen C."/>
            <person name="Chang X."/>
            <person name="Wang W."/>
            <person name="Lv Y."/>
            <person name="Sun Y."/>
            <person name="Ma L."/>
            <person name="Shen B."/>
            <person name="Zhu C."/>
        </authorList>
    </citation>
    <scope>NUCLEOTIDE SEQUENCE [LARGE SCALE GENOMIC DNA]</scope>
</reference>
<dbReference type="EMBL" id="KE525350">
    <property type="protein sequence ID" value="KFB50850.1"/>
    <property type="molecule type" value="Genomic_DNA"/>
</dbReference>
<evidence type="ECO:0000313" key="2">
    <source>
        <dbReference type="EMBL" id="KFB50850.1"/>
    </source>
</evidence>
<dbReference type="Proteomes" id="UP000030765">
    <property type="component" value="Unassembled WGS sequence"/>
</dbReference>
<protein>
    <submittedName>
        <fullName evidence="2 3">Uncharacterized protein</fullName>
    </submittedName>
</protein>
<evidence type="ECO:0000256" key="1">
    <source>
        <dbReference type="SAM" id="MobiDB-lite"/>
    </source>
</evidence>
<dbReference type="AlphaFoldDB" id="A0A084WKV6"/>
<feature type="compositionally biased region" description="Low complexity" evidence="1">
    <location>
        <begin position="36"/>
        <end position="46"/>
    </location>
</feature>
<gene>
    <name evidence="2" type="ORF">ZHAS_00019155</name>
</gene>
<reference evidence="3" key="2">
    <citation type="submission" date="2020-05" db="UniProtKB">
        <authorList>
            <consortium name="EnsemblMetazoa"/>
        </authorList>
    </citation>
    <scope>IDENTIFICATION</scope>
</reference>
<evidence type="ECO:0000313" key="3">
    <source>
        <dbReference type="EnsemblMetazoa" id="ASIC019155-PA"/>
    </source>
</evidence>
<sequence>MSTTTLTRNSTVQSTVVKQSSKISNLKPLDLLSYAPASRTSPSATSNFQRSFQKSQKKAIKNLRKSFKL</sequence>
<dbReference type="EMBL" id="ATLV01024148">
    <property type="status" value="NOT_ANNOTATED_CDS"/>
    <property type="molecule type" value="Genomic_DNA"/>
</dbReference>